<dbReference type="PANTHER" id="PTHR24399">
    <property type="entry name" value="ZINC FINGER AND BTB DOMAIN-CONTAINING"/>
    <property type="match status" value="1"/>
</dbReference>
<feature type="domain" description="C2H2-type" evidence="10">
    <location>
        <begin position="341"/>
        <end position="368"/>
    </location>
</feature>
<dbReference type="SMART" id="SM00868">
    <property type="entry name" value="zf-AD"/>
    <property type="match status" value="1"/>
</dbReference>
<evidence type="ECO:0000256" key="6">
    <source>
        <dbReference type="ARBA" id="ARBA00023015"/>
    </source>
</evidence>
<feature type="domain" description="C2H2-type" evidence="10">
    <location>
        <begin position="549"/>
        <end position="572"/>
    </location>
</feature>
<keyword evidence="6" id="KW-0805">Transcription regulation</keyword>
<dbReference type="Proteomes" id="UP001153636">
    <property type="component" value="Chromosome 6"/>
</dbReference>
<dbReference type="GO" id="GO:0008270">
    <property type="term" value="F:zinc ion binding"/>
    <property type="evidence" value="ECO:0007669"/>
    <property type="project" value="UniProtKB-KW"/>
</dbReference>
<dbReference type="PROSITE" id="PS00028">
    <property type="entry name" value="ZINC_FINGER_C2H2_1"/>
    <property type="match status" value="8"/>
</dbReference>
<dbReference type="EMBL" id="OV651818">
    <property type="protein sequence ID" value="CAH1112014.1"/>
    <property type="molecule type" value="Genomic_DNA"/>
</dbReference>
<evidence type="ECO:0000313" key="12">
    <source>
        <dbReference type="Proteomes" id="UP001153636"/>
    </source>
</evidence>
<feature type="domain" description="C2H2-type" evidence="10">
    <location>
        <begin position="397"/>
        <end position="425"/>
    </location>
</feature>
<keyword evidence="3" id="KW-0677">Repeat</keyword>
<reference evidence="11" key="1">
    <citation type="submission" date="2022-01" db="EMBL/GenBank/DDBJ databases">
        <authorList>
            <person name="King R."/>
        </authorList>
    </citation>
    <scope>NUCLEOTIDE SEQUENCE</scope>
</reference>
<evidence type="ECO:0000256" key="7">
    <source>
        <dbReference type="ARBA" id="ARBA00023163"/>
    </source>
</evidence>
<dbReference type="InterPro" id="IPR013087">
    <property type="entry name" value="Znf_C2H2_type"/>
</dbReference>
<evidence type="ECO:0000256" key="5">
    <source>
        <dbReference type="ARBA" id="ARBA00022833"/>
    </source>
</evidence>
<dbReference type="Gene3D" id="3.30.160.60">
    <property type="entry name" value="Classic Zinc Finger"/>
    <property type="match status" value="10"/>
</dbReference>
<keyword evidence="2" id="KW-0479">Metal-binding</keyword>
<keyword evidence="12" id="KW-1185">Reference proteome</keyword>
<feature type="domain" description="C2H2-type" evidence="10">
    <location>
        <begin position="149"/>
        <end position="176"/>
    </location>
</feature>
<dbReference type="AlphaFoldDB" id="A0A9P0D4V1"/>
<keyword evidence="4 9" id="KW-0863">Zinc-finger</keyword>
<dbReference type="GO" id="GO:0000978">
    <property type="term" value="F:RNA polymerase II cis-regulatory region sequence-specific DNA binding"/>
    <property type="evidence" value="ECO:0007669"/>
    <property type="project" value="TreeGrafter"/>
</dbReference>
<feature type="domain" description="C2H2-type" evidence="10">
    <location>
        <begin position="113"/>
        <end position="141"/>
    </location>
</feature>
<evidence type="ECO:0000256" key="3">
    <source>
        <dbReference type="ARBA" id="ARBA00022737"/>
    </source>
</evidence>
<dbReference type="PROSITE" id="PS50157">
    <property type="entry name" value="ZINC_FINGER_C2H2_2"/>
    <property type="match status" value="12"/>
</dbReference>
<evidence type="ECO:0000256" key="4">
    <source>
        <dbReference type="ARBA" id="ARBA00022771"/>
    </source>
</evidence>
<dbReference type="FunFam" id="3.30.160.60:FF:000100">
    <property type="entry name" value="Zinc finger 45-like"/>
    <property type="match status" value="1"/>
</dbReference>
<dbReference type="PANTHER" id="PTHR24399:SF23">
    <property type="entry name" value="C2H2-TYPE DOMAIN-CONTAINING PROTEIN"/>
    <property type="match status" value="1"/>
</dbReference>
<evidence type="ECO:0000256" key="9">
    <source>
        <dbReference type="PROSITE-ProRule" id="PRU00042"/>
    </source>
</evidence>
<dbReference type="InterPro" id="IPR036236">
    <property type="entry name" value="Znf_C2H2_sf"/>
</dbReference>
<feature type="domain" description="C2H2-type" evidence="10">
    <location>
        <begin position="428"/>
        <end position="455"/>
    </location>
</feature>
<feature type="domain" description="C2H2-type" evidence="10">
    <location>
        <begin position="308"/>
        <end position="336"/>
    </location>
</feature>
<comment type="subcellular location">
    <subcellularLocation>
        <location evidence="1">Nucleus</location>
    </subcellularLocation>
</comment>
<organism evidence="11 12">
    <name type="scientific">Psylliodes chrysocephalus</name>
    <dbReference type="NCBI Taxonomy" id="3402493"/>
    <lineage>
        <taxon>Eukaryota</taxon>
        <taxon>Metazoa</taxon>
        <taxon>Ecdysozoa</taxon>
        <taxon>Arthropoda</taxon>
        <taxon>Hexapoda</taxon>
        <taxon>Insecta</taxon>
        <taxon>Pterygota</taxon>
        <taxon>Neoptera</taxon>
        <taxon>Endopterygota</taxon>
        <taxon>Coleoptera</taxon>
        <taxon>Polyphaga</taxon>
        <taxon>Cucujiformia</taxon>
        <taxon>Chrysomeloidea</taxon>
        <taxon>Chrysomelidae</taxon>
        <taxon>Galerucinae</taxon>
        <taxon>Alticini</taxon>
        <taxon>Psylliodes</taxon>
    </lineage>
</organism>
<keyword evidence="7" id="KW-0804">Transcription</keyword>
<keyword evidence="8" id="KW-0539">Nucleus</keyword>
<keyword evidence="5" id="KW-0862">Zinc</keyword>
<dbReference type="SUPFAM" id="SSF57667">
    <property type="entry name" value="beta-beta-alpha zinc fingers"/>
    <property type="match status" value="6"/>
</dbReference>
<feature type="domain" description="C2H2-type" evidence="10">
    <location>
        <begin position="484"/>
        <end position="507"/>
    </location>
</feature>
<sequence>MSSTKCTVCFTKNESLKDISNIDDEGVTYFSKLQYIAPEVEWKNDLKLCGVCISDLKVACKFREQCLNIKIKLKEDEVAKQVDGYDDYSDVKLDYESDSEEEKYDARDAQQYFICYHCGDKHTSKDNLIDHIQGVHQSDQKDLRYKRKTMCPQCGRRFAKESSIKEHLEVCDGIRRHRKVKTQHQCETCQKFYSTMKILKSHQKTCDESNVKKTEYQCPKCFIFYKNAKCLANHMRQGCKKEGKEPSYFCKRCDGIFNSVVDLKDHLLKEHNIVDYQCEKCDKVFENNDEYTAHKAAEHKKVVIKRSFTCQVCSTEFELLKDLMDHCTNTHSLDEKLIRPYSCELCQKRFRSSTNLVNHKLYHEGNRSHICSMCGKSFITKSDLLNHEITHYDKKNYGCDKCGKAFKTRNNLCTHYLIVHTDPMLWKFVCKVCGKRSPLKSNHDQHTRRHTGEKNFVCSLCKKQFASKREMQVHILCHSNVKRHKCDQCGKEYRKKHTLDIHLKKSHGIGNAKIPIRIRKHACHICPGRFYDKIKLARHLCTHSGLKPFACFACEKKFTDKSYLKHHLKTAHNIYDDPMNSMMNNTLKVEELRLVS</sequence>
<proteinExistence type="predicted"/>
<dbReference type="GO" id="GO:0005654">
    <property type="term" value="C:nucleoplasm"/>
    <property type="evidence" value="ECO:0007669"/>
    <property type="project" value="TreeGrafter"/>
</dbReference>
<feature type="domain" description="C2H2-type" evidence="10">
    <location>
        <begin position="276"/>
        <end position="299"/>
    </location>
</feature>
<evidence type="ECO:0000313" key="11">
    <source>
        <dbReference type="EMBL" id="CAH1112014.1"/>
    </source>
</evidence>
<dbReference type="FunFam" id="3.30.160.60:FF:000145">
    <property type="entry name" value="Zinc finger protein 574"/>
    <property type="match status" value="1"/>
</dbReference>
<dbReference type="OrthoDB" id="6077919at2759"/>
<feature type="domain" description="C2H2-type" evidence="10">
    <location>
        <begin position="456"/>
        <end position="483"/>
    </location>
</feature>
<dbReference type="InterPro" id="IPR012934">
    <property type="entry name" value="Znf_AD"/>
</dbReference>
<dbReference type="Pfam" id="PF00096">
    <property type="entry name" value="zf-C2H2"/>
    <property type="match status" value="5"/>
</dbReference>
<accession>A0A9P0D4V1</accession>
<feature type="domain" description="C2H2-type" evidence="10">
    <location>
        <begin position="521"/>
        <end position="548"/>
    </location>
</feature>
<dbReference type="GO" id="GO:0001227">
    <property type="term" value="F:DNA-binding transcription repressor activity, RNA polymerase II-specific"/>
    <property type="evidence" value="ECO:0007669"/>
    <property type="project" value="TreeGrafter"/>
</dbReference>
<dbReference type="SMART" id="SM00355">
    <property type="entry name" value="ZnF_C2H2"/>
    <property type="match status" value="15"/>
</dbReference>
<name>A0A9P0D4V1_9CUCU</name>
<evidence type="ECO:0000256" key="2">
    <source>
        <dbReference type="ARBA" id="ARBA00022723"/>
    </source>
</evidence>
<evidence type="ECO:0000259" key="10">
    <source>
        <dbReference type="PROSITE" id="PS50157"/>
    </source>
</evidence>
<protein>
    <recommendedName>
        <fullName evidence="10">C2H2-type domain-containing protein</fullName>
    </recommendedName>
</protein>
<feature type="domain" description="C2H2-type" evidence="10">
    <location>
        <begin position="369"/>
        <end position="396"/>
    </location>
</feature>
<gene>
    <name evidence="11" type="ORF">PSYICH_LOCUS12140</name>
</gene>
<evidence type="ECO:0000256" key="8">
    <source>
        <dbReference type="ARBA" id="ARBA00023242"/>
    </source>
</evidence>
<evidence type="ECO:0000256" key="1">
    <source>
        <dbReference type="ARBA" id="ARBA00004123"/>
    </source>
</evidence>